<proteinExistence type="predicted"/>
<dbReference type="RefSeq" id="XP_039145886.1">
    <property type="nucleotide sequence ID" value="XM_039289952.1"/>
</dbReference>
<evidence type="ECO:0000313" key="3">
    <source>
        <dbReference type="Proteomes" id="UP001515500"/>
    </source>
</evidence>
<dbReference type="InterPro" id="IPR018628">
    <property type="entry name" value="Coa3_CC"/>
</dbReference>
<dbReference type="PANTHER" id="PTHR36744:SF2">
    <property type="entry name" value="CYTOCHROME OXIDASE ASSEMBLY PROTEIN"/>
    <property type="match status" value="1"/>
</dbReference>
<protein>
    <submittedName>
        <fullName evidence="4">Uncharacterized protein LOC120283307</fullName>
    </submittedName>
</protein>
<reference evidence="4" key="1">
    <citation type="submission" date="2025-08" db="UniProtKB">
        <authorList>
            <consortium name="RefSeq"/>
        </authorList>
    </citation>
    <scope>IDENTIFICATION</scope>
</reference>
<accession>A0AB40D0I7</accession>
<evidence type="ECO:0000256" key="1">
    <source>
        <dbReference type="SAM" id="Phobius"/>
    </source>
</evidence>
<keyword evidence="1" id="KW-0812">Transmembrane</keyword>
<name>A0AB40D0I7_DIOCR</name>
<dbReference type="Proteomes" id="UP001515500">
    <property type="component" value="Chromosome 19"/>
</dbReference>
<evidence type="ECO:0000259" key="2">
    <source>
        <dbReference type="Pfam" id="PF09813"/>
    </source>
</evidence>
<feature type="domain" description="Cytochrome c oxidase assembly factor 3 mitochondrial coiled-coil" evidence="2">
    <location>
        <begin position="13"/>
        <end position="38"/>
    </location>
</feature>
<organism evidence="3 4">
    <name type="scientific">Dioscorea cayennensis subsp. rotundata</name>
    <name type="common">White Guinea yam</name>
    <name type="synonym">Dioscorea rotundata</name>
    <dbReference type="NCBI Taxonomy" id="55577"/>
    <lineage>
        <taxon>Eukaryota</taxon>
        <taxon>Viridiplantae</taxon>
        <taxon>Streptophyta</taxon>
        <taxon>Embryophyta</taxon>
        <taxon>Tracheophyta</taxon>
        <taxon>Spermatophyta</taxon>
        <taxon>Magnoliopsida</taxon>
        <taxon>Liliopsida</taxon>
        <taxon>Dioscoreales</taxon>
        <taxon>Dioscoreaceae</taxon>
        <taxon>Dioscorea</taxon>
    </lineage>
</organism>
<evidence type="ECO:0000313" key="4">
    <source>
        <dbReference type="RefSeq" id="XP_039145886.1"/>
    </source>
</evidence>
<dbReference type="PANTHER" id="PTHR36744">
    <property type="entry name" value="CYTOCHROME OXIDASE ASSEMBLY PROTEIN"/>
    <property type="match status" value="1"/>
</dbReference>
<feature type="transmembrane region" description="Helical" evidence="1">
    <location>
        <begin position="16"/>
        <end position="34"/>
    </location>
</feature>
<keyword evidence="1" id="KW-0472">Membrane</keyword>
<dbReference type="AlphaFoldDB" id="A0AB40D0I7"/>
<gene>
    <name evidence="4" type="primary">LOC120283307</name>
</gene>
<keyword evidence="1" id="KW-1133">Transmembrane helix</keyword>
<dbReference type="Pfam" id="PF09813">
    <property type="entry name" value="Coa3_cc"/>
    <property type="match status" value="1"/>
</dbReference>
<keyword evidence="3" id="KW-1185">Reference proteome</keyword>
<sequence>MSTFKKFSSLPPKTKNVVVAGGLTGFVISVYYYTMRAVGGTDELQVAIDKFEEMKNNKNENGTPAASPGS</sequence>
<dbReference type="GeneID" id="120283307"/>